<evidence type="ECO:0000256" key="5">
    <source>
        <dbReference type="ARBA" id="ARBA00023136"/>
    </source>
</evidence>
<keyword evidence="5 6" id="KW-0472">Membrane</keyword>
<dbReference type="InterPro" id="IPR002994">
    <property type="entry name" value="Surf1/Shy1"/>
</dbReference>
<comment type="caution">
    <text evidence="8">The sequence shown here is derived from an EMBL/GenBank/DDBJ whole genome shotgun (WGS) entry which is preliminary data.</text>
</comment>
<keyword evidence="3 6" id="KW-0812">Transmembrane</keyword>
<dbReference type="PANTHER" id="PTHR23427">
    <property type="entry name" value="SURFEIT LOCUS PROTEIN"/>
    <property type="match status" value="1"/>
</dbReference>
<accession>A0ABP9QDC0</accession>
<evidence type="ECO:0000256" key="1">
    <source>
        <dbReference type="ARBA" id="ARBA00004370"/>
    </source>
</evidence>
<evidence type="ECO:0000256" key="7">
    <source>
        <dbReference type="SAM" id="MobiDB-lite"/>
    </source>
</evidence>
<dbReference type="Pfam" id="PF02104">
    <property type="entry name" value="SURF1"/>
    <property type="match status" value="1"/>
</dbReference>
<protein>
    <recommendedName>
        <fullName evidence="6">SURF1-like protein</fullName>
    </recommendedName>
</protein>
<dbReference type="PANTHER" id="PTHR23427:SF2">
    <property type="entry name" value="SURFEIT LOCUS PROTEIN 1"/>
    <property type="match status" value="1"/>
</dbReference>
<feature type="region of interest" description="Disordered" evidence="7">
    <location>
        <begin position="242"/>
        <end position="265"/>
    </location>
</feature>
<dbReference type="PROSITE" id="PS51257">
    <property type="entry name" value="PROKAR_LIPOPROTEIN"/>
    <property type="match status" value="1"/>
</dbReference>
<evidence type="ECO:0000256" key="2">
    <source>
        <dbReference type="ARBA" id="ARBA00007165"/>
    </source>
</evidence>
<keyword evidence="6" id="KW-1003">Cell membrane</keyword>
<gene>
    <name evidence="8" type="ORF">GCM10023321_42010</name>
</gene>
<keyword evidence="9" id="KW-1185">Reference proteome</keyword>
<evidence type="ECO:0000256" key="3">
    <source>
        <dbReference type="ARBA" id="ARBA00022692"/>
    </source>
</evidence>
<evidence type="ECO:0000313" key="8">
    <source>
        <dbReference type="EMBL" id="GAA5160032.1"/>
    </source>
</evidence>
<name>A0ABP9QDC0_9PSEU</name>
<comment type="subcellular location">
    <subcellularLocation>
        <location evidence="6">Cell membrane</location>
        <topology evidence="6">Multi-pass membrane protein</topology>
    </subcellularLocation>
    <subcellularLocation>
        <location evidence="1">Membrane</location>
    </subcellularLocation>
</comment>
<proteinExistence type="inferred from homology"/>
<feature type="transmembrane region" description="Helical" evidence="6">
    <location>
        <begin position="213"/>
        <end position="232"/>
    </location>
</feature>
<feature type="region of interest" description="Disordered" evidence="7">
    <location>
        <begin position="121"/>
        <end position="141"/>
    </location>
</feature>
<dbReference type="Proteomes" id="UP001428817">
    <property type="component" value="Unassembled WGS sequence"/>
</dbReference>
<evidence type="ECO:0000256" key="6">
    <source>
        <dbReference type="RuleBase" id="RU363076"/>
    </source>
</evidence>
<dbReference type="EMBL" id="BAABJP010000020">
    <property type="protein sequence ID" value="GAA5160032.1"/>
    <property type="molecule type" value="Genomic_DNA"/>
</dbReference>
<feature type="transmembrane region" description="Helical" evidence="6">
    <location>
        <begin position="7"/>
        <end position="27"/>
    </location>
</feature>
<dbReference type="CDD" id="cd06662">
    <property type="entry name" value="SURF1"/>
    <property type="match status" value="1"/>
</dbReference>
<sequence>MRFLLKPGWVAFILGVIGFAVACYTLLAPWQFRRNAEREAQNAAITASYAHAPAPLASLVPGNGPSRDVEWRQAVVRGEYVPGAEAVVRLRSVLGRPAFEVLTAFRTDDGRTVAVDRGFLRPDDGSQTASVPPAPAGPVSLTGRIRMDETDPQHRPPLDNAGQHQVYAVDSRELARVTKLPVQGGYLQLVENQPGGLGALPLPDMDDGPFLSYAWQWLTFGAMALFGLVYFIRLELLQRREPSEDTAEPEAPEDPLLARYGKSRF</sequence>
<feature type="compositionally biased region" description="Acidic residues" evidence="7">
    <location>
        <begin position="244"/>
        <end position="253"/>
    </location>
</feature>
<dbReference type="RefSeq" id="WP_185060427.1">
    <property type="nucleotide sequence ID" value="NZ_BAABJP010000020.1"/>
</dbReference>
<comment type="similarity">
    <text evidence="2 6">Belongs to the SURF1 family.</text>
</comment>
<reference evidence="9" key="1">
    <citation type="journal article" date="2019" name="Int. J. Syst. Evol. Microbiol.">
        <title>The Global Catalogue of Microorganisms (GCM) 10K type strain sequencing project: providing services to taxonomists for standard genome sequencing and annotation.</title>
        <authorList>
            <consortium name="The Broad Institute Genomics Platform"/>
            <consortium name="The Broad Institute Genome Sequencing Center for Infectious Disease"/>
            <person name="Wu L."/>
            <person name="Ma J."/>
        </authorList>
    </citation>
    <scope>NUCLEOTIDE SEQUENCE [LARGE SCALE GENOMIC DNA]</scope>
    <source>
        <strain evidence="9">JCM 18303</strain>
    </source>
</reference>
<organism evidence="8 9">
    <name type="scientific">Pseudonocardia eucalypti</name>
    <dbReference type="NCBI Taxonomy" id="648755"/>
    <lineage>
        <taxon>Bacteria</taxon>
        <taxon>Bacillati</taxon>
        <taxon>Actinomycetota</taxon>
        <taxon>Actinomycetes</taxon>
        <taxon>Pseudonocardiales</taxon>
        <taxon>Pseudonocardiaceae</taxon>
        <taxon>Pseudonocardia</taxon>
    </lineage>
</organism>
<evidence type="ECO:0000256" key="4">
    <source>
        <dbReference type="ARBA" id="ARBA00022989"/>
    </source>
</evidence>
<evidence type="ECO:0000313" key="9">
    <source>
        <dbReference type="Proteomes" id="UP001428817"/>
    </source>
</evidence>
<keyword evidence="4 6" id="KW-1133">Transmembrane helix</keyword>
<dbReference type="PROSITE" id="PS50895">
    <property type="entry name" value="SURF1"/>
    <property type="match status" value="1"/>
</dbReference>
<dbReference type="InterPro" id="IPR045214">
    <property type="entry name" value="Surf1/Surf4"/>
</dbReference>